<proteinExistence type="inferred from homology"/>
<dbReference type="SUPFAM" id="SSF48179">
    <property type="entry name" value="6-phosphogluconate dehydrogenase C-terminal domain-like"/>
    <property type="match status" value="1"/>
</dbReference>
<gene>
    <name evidence="5" type="ORF">OG327_18940</name>
</gene>
<dbReference type="Pfam" id="PF03446">
    <property type="entry name" value="NAD_binding_2"/>
    <property type="match status" value="1"/>
</dbReference>
<dbReference type="InterPro" id="IPR048666">
    <property type="entry name" value="RedAm-like_C"/>
</dbReference>
<accession>A0AAU2JQZ2</accession>
<dbReference type="EMBL" id="CP108264">
    <property type="protein sequence ID" value="WTU75229.1"/>
    <property type="molecule type" value="Genomic_DNA"/>
</dbReference>
<dbReference type="SUPFAM" id="SSF51735">
    <property type="entry name" value="NAD(P)-binding Rossmann-fold domains"/>
    <property type="match status" value="1"/>
</dbReference>
<dbReference type="PANTHER" id="PTHR43580:SF2">
    <property type="entry name" value="CYTOKINE-LIKE NUCLEAR FACTOR N-PAC"/>
    <property type="match status" value="1"/>
</dbReference>
<dbReference type="Gene3D" id="3.40.50.720">
    <property type="entry name" value="NAD(P)-binding Rossmann-like Domain"/>
    <property type="match status" value="1"/>
</dbReference>
<feature type="domain" description="NADPH-dependent reductive aminase-like C-terminal" evidence="4">
    <location>
        <begin position="168"/>
        <end position="293"/>
    </location>
</feature>
<dbReference type="InterPro" id="IPR006115">
    <property type="entry name" value="6PGDH_NADP-bd"/>
</dbReference>
<dbReference type="GO" id="GO:0016491">
    <property type="term" value="F:oxidoreductase activity"/>
    <property type="evidence" value="ECO:0007669"/>
    <property type="project" value="UniProtKB-KW"/>
</dbReference>
<dbReference type="PANTHER" id="PTHR43580">
    <property type="entry name" value="OXIDOREDUCTASE GLYR1-RELATED"/>
    <property type="match status" value="1"/>
</dbReference>
<dbReference type="InterPro" id="IPR008927">
    <property type="entry name" value="6-PGluconate_DH-like_C_sf"/>
</dbReference>
<dbReference type="Gene3D" id="1.10.1040.10">
    <property type="entry name" value="N-(1-d-carboxylethyl)-l-norvaline Dehydrogenase, domain 2"/>
    <property type="match status" value="1"/>
</dbReference>
<evidence type="ECO:0000313" key="5">
    <source>
        <dbReference type="EMBL" id="WTU75229.1"/>
    </source>
</evidence>
<name>A0AAU2JQZ2_9ACTN</name>
<evidence type="ECO:0000256" key="2">
    <source>
        <dbReference type="ARBA" id="ARBA00023002"/>
    </source>
</evidence>
<evidence type="ECO:0000259" key="4">
    <source>
        <dbReference type="Pfam" id="PF21761"/>
    </source>
</evidence>
<dbReference type="GO" id="GO:0050661">
    <property type="term" value="F:NADP binding"/>
    <property type="evidence" value="ECO:0007669"/>
    <property type="project" value="InterPro"/>
</dbReference>
<reference evidence="5" key="1">
    <citation type="submission" date="2022-10" db="EMBL/GenBank/DDBJ databases">
        <title>The complete genomes of actinobacterial strains from the NBC collection.</title>
        <authorList>
            <person name="Joergensen T.S."/>
            <person name="Alvarez Arevalo M."/>
            <person name="Sterndorff E.B."/>
            <person name="Faurdal D."/>
            <person name="Vuksanovic O."/>
            <person name="Mourched A.-S."/>
            <person name="Charusanti P."/>
            <person name="Shaw S."/>
            <person name="Blin K."/>
            <person name="Weber T."/>
        </authorList>
    </citation>
    <scope>NUCLEOTIDE SEQUENCE</scope>
    <source>
        <strain evidence="5">NBC_00049</strain>
    </source>
</reference>
<dbReference type="PIRSF" id="PIRSF000103">
    <property type="entry name" value="HIBADH"/>
    <property type="match status" value="1"/>
</dbReference>
<comment type="similarity">
    <text evidence="1">Belongs to the HIBADH-related family.</text>
</comment>
<protein>
    <submittedName>
        <fullName evidence="5">NAD(P)-binding domain-containing protein</fullName>
    </submittedName>
</protein>
<evidence type="ECO:0000259" key="3">
    <source>
        <dbReference type="Pfam" id="PF03446"/>
    </source>
</evidence>
<organism evidence="5">
    <name type="scientific">Streptomyces sp. NBC_00049</name>
    <dbReference type="NCBI Taxonomy" id="2903617"/>
    <lineage>
        <taxon>Bacteria</taxon>
        <taxon>Bacillati</taxon>
        <taxon>Actinomycetota</taxon>
        <taxon>Actinomycetes</taxon>
        <taxon>Kitasatosporales</taxon>
        <taxon>Streptomycetaceae</taxon>
        <taxon>Streptomyces</taxon>
    </lineage>
</organism>
<dbReference type="InterPro" id="IPR013328">
    <property type="entry name" value="6PGD_dom2"/>
</dbReference>
<keyword evidence="2" id="KW-0560">Oxidoreductase</keyword>
<dbReference type="AlphaFoldDB" id="A0AAU2JQZ2"/>
<dbReference type="InterPro" id="IPR051265">
    <property type="entry name" value="HIBADH-related_NP60_sf"/>
</dbReference>
<dbReference type="InterPro" id="IPR036291">
    <property type="entry name" value="NAD(P)-bd_dom_sf"/>
</dbReference>
<dbReference type="InterPro" id="IPR015815">
    <property type="entry name" value="HIBADH-related"/>
</dbReference>
<evidence type="ECO:0000256" key="1">
    <source>
        <dbReference type="ARBA" id="ARBA00009080"/>
    </source>
</evidence>
<dbReference type="Pfam" id="PF21761">
    <property type="entry name" value="RedAm-like_C"/>
    <property type="match status" value="1"/>
</dbReference>
<feature type="domain" description="6-phosphogluconate dehydrogenase NADP-binding" evidence="3">
    <location>
        <begin position="14"/>
        <end position="161"/>
    </location>
</feature>
<sequence>MNQLSKLSTARGAKVTIVGLGPMGRAMAAAYLEAGYEVTVWNRSPGKDTDLVARGARRAATAAEAVAASGLTVLSLIDVDAMYATLADADLGGRALANLSSDVPDKARKAARWAEERGAAYLTGGVNVPPTGIGQAGSSAFVSGPRAVYDDHRAALDVLAATDYRGADPGYAQLYYQLNMIMFWTAYTGWYQALAVARANGLTAADVLPYAGYTADTMRGFYEGSAPLVDADAHDGTHQRLAMCAASVEHVLHTAADSGVDTGILAAHADLYRRGVAAGFGADSSSRLIGLLEGEKGAGGAGGTGGDGPRPTR</sequence>